<dbReference type="EMBL" id="JBHSDJ010000029">
    <property type="protein sequence ID" value="MFC4247417.1"/>
    <property type="molecule type" value="Genomic_DNA"/>
</dbReference>
<name>A0ABD5NZM6_9EURY</name>
<evidence type="ECO:0000313" key="2">
    <source>
        <dbReference type="Proteomes" id="UP001595821"/>
    </source>
</evidence>
<dbReference type="Proteomes" id="UP001595821">
    <property type="component" value="Unassembled WGS sequence"/>
</dbReference>
<dbReference type="AlphaFoldDB" id="A0ABD5NZM6"/>
<proteinExistence type="predicted"/>
<protein>
    <submittedName>
        <fullName evidence="1">Uncharacterized protein</fullName>
    </submittedName>
</protein>
<gene>
    <name evidence="1" type="ORF">ACFOZ7_10470</name>
</gene>
<evidence type="ECO:0000313" key="1">
    <source>
        <dbReference type="EMBL" id="MFC4247417.1"/>
    </source>
</evidence>
<organism evidence="1 2">
    <name type="scientific">Natribaculum luteum</name>
    <dbReference type="NCBI Taxonomy" id="1586232"/>
    <lineage>
        <taxon>Archaea</taxon>
        <taxon>Methanobacteriati</taxon>
        <taxon>Methanobacteriota</taxon>
        <taxon>Stenosarchaea group</taxon>
        <taxon>Halobacteria</taxon>
        <taxon>Halobacteriales</taxon>
        <taxon>Natrialbaceae</taxon>
        <taxon>Natribaculum</taxon>
    </lineage>
</organism>
<dbReference type="GeneID" id="71854063"/>
<sequence length="79" mass="8606">MSRVHIPQLVSTIESFLEAHPIVYRLLMVVVPVVMLSTYCTVRGGIDLDCAIELGSVFGTTCGVVSVTCDDWLPYCVAD</sequence>
<accession>A0ABD5NZM6</accession>
<dbReference type="RefSeq" id="WP_246966128.1">
    <property type="nucleotide sequence ID" value="NZ_CP095397.1"/>
</dbReference>
<reference evidence="1 2" key="1">
    <citation type="journal article" date="2014" name="Int. J. Syst. Evol. Microbiol.">
        <title>Complete genome sequence of Corynebacterium casei LMG S-19264T (=DSM 44701T), isolated from a smear-ripened cheese.</title>
        <authorList>
            <consortium name="US DOE Joint Genome Institute (JGI-PGF)"/>
            <person name="Walter F."/>
            <person name="Albersmeier A."/>
            <person name="Kalinowski J."/>
            <person name="Ruckert C."/>
        </authorList>
    </citation>
    <scope>NUCLEOTIDE SEQUENCE [LARGE SCALE GENOMIC DNA]</scope>
    <source>
        <strain evidence="1 2">IBRC-M 10912</strain>
    </source>
</reference>
<comment type="caution">
    <text evidence="1">The sequence shown here is derived from an EMBL/GenBank/DDBJ whole genome shotgun (WGS) entry which is preliminary data.</text>
</comment>